<gene>
    <name evidence="2" type="ORF">L873DRAFT_1802383</name>
</gene>
<reference evidence="2 3" key="1">
    <citation type="journal article" date="2018" name="Nat. Ecol. Evol.">
        <title>Pezizomycetes genomes reveal the molecular basis of ectomycorrhizal truffle lifestyle.</title>
        <authorList>
            <person name="Murat C."/>
            <person name="Payen T."/>
            <person name="Noel B."/>
            <person name="Kuo A."/>
            <person name="Morin E."/>
            <person name="Chen J."/>
            <person name="Kohler A."/>
            <person name="Krizsan K."/>
            <person name="Balestrini R."/>
            <person name="Da Silva C."/>
            <person name="Montanini B."/>
            <person name="Hainaut M."/>
            <person name="Levati E."/>
            <person name="Barry K.W."/>
            <person name="Belfiori B."/>
            <person name="Cichocki N."/>
            <person name="Clum A."/>
            <person name="Dockter R.B."/>
            <person name="Fauchery L."/>
            <person name="Guy J."/>
            <person name="Iotti M."/>
            <person name="Le Tacon F."/>
            <person name="Lindquist E.A."/>
            <person name="Lipzen A."/>
            <person name="Malagnac F."/>
            <person name="Mello A."/>
            <person name="Molinier V."/>
            <person name="Miyauchi S."/>
            <person name="Poulain J."/>
            <person name="Riccioni C."/>
            <person name="Rubini A."/>
            <person name="Sitrit Y."/>
            <person name="Splivallo R."/>
            <person name="Traeger S."/>
            <person name="Wang M."/>
            <person name="Zifcakova L."/>
            <person name="Wipf D."/>
            <person name="Zambonelli A."/>
            <person name="Paolocci F."/>
            <person name="Nowrousian M."/>
            <person name="Ottonello S."/>
            <person name="Baldrian P."/>
            <person name="Spatafora J.W."/>
            <person name="Henrissat B."/>
            <person name="Nagy L.G."/>
            <person name="Aury J.M."/>
            <person name="Wincker P."/>
            <person name="Grigoriev I.V."/>
            <person name="Bonfante P."/>
            <person name="Martin F.M."/>
        </authorList>
    </citation>
    <scope>NUCLEOTIDE SEQUENCE [LARGE SCALE GENOMIC DNA]</scope>
    <source>
        <strain evidence="2 3">120613-1</strain>
    </source>
</reference>
<dbReference type="Proteomes" id="UP000276215">
    <property type="component" value="Unassembled WGS sequence"/>
</dbReference>
<accession>A0A3N4JYU0</accession>
<evidence type="ECO:0000313" key="3">
    <source>
        <dbReference type="Proteomes" id="UP000276215"/>
    </source>
</evidence>
<evidence type="ECO:0000313" key="2">
    <source>
        <dbReference type="EMBL" id="RPB02428.1"/>
    </source>
</evidence>
<dbReference type="AlphaFoldDB" id="A0A3N4JYU0"/>
<sequence>MPRFFCEKKKKKERTISIFLPLPLNMSSSSYQSTPPHPQPIDTPAHENPQSARTSKPRPPLARS</sequence>
<feature type="region of interest" description="Disordered" evidence="1">
    <location>
        <begin position="22"/>
        <end position="64"/>
    </location>
</feature>
<name>A0A3N4JYU0_9PEZI</name>
<protein>
    <submittedName>
        <fullName evidence="2">Uncharacterized protein</fullName>
    </submittedName>
</protein>
<keyword evidence="3" id="KW-1185">Reference proteome</keyword>
<feature type="compositionally biased region" description="Polar residues" evidence="1">
    <location>
        <begin position="25"/>
        <end position="34"/>
    </location>
</feature>
<evidence type="ECO:0000256" key="1">
    <source>
        <dbReference type="SAM" id="MobiDB-lite"/>
    </source>
</evidence>
<proteinExistence type="predicted"/>
<organism evidence="2 3">
    <name type="scientific">Choiromyces venosus 120613-1</name>
    <dbReference type="NCBI Taxonomy" id="1336337"/>
    <lineage>
        <taxon>Eukaryota</taxon>
        <taxon>Fungi</taxon>
        <taxon>Dikarya</taxon>
        <taxon>Ascomycota</taxon>
        <taxon>Pezizomycotina</taxon>
        <taxon>Pezizomycetes</taxon>
        <taxon>Pezizales</taxon>
        <taxon>Tuberaceae</taxon>
        <taxon>Choiromyces</taxon>
    </lineage>
</organism>
<dbReference type="EMBL" id="ML120368">
    <property type="protein sequence ID" value="RPB02428.1"/>
    <property type="molecule type" value="Genomic_DNA"/>
</dbReference>